<proteinExistence type="predicted"/>
<gene>
    <name evidence="2" type="ORF">AMD00_05145</name>
</gene>
<keyword evidence="3" id="KW-1185">Reference proteome</keyword>
<name>A0A0M0LLN5_9BACL</name>
<feature type="transmembrane region" description="Helical" evidence="1">
    <location>
        <begin position="87"/>
        <end position="106"/>
    </location>
</feature>
<keyword evidence="1" id="KW-1133">Transmembrane helix</keyword>
<feature type="transmembrane region" description="Helical" evidence="1">
    <location>
        <begin position="51"/>
        <end position="75"/>
    </location>
</feature>
<dbReference type="Proteomes" id="UP000036867">
    <property type="component" value="Unassembled WGS sequence"/>
</dbReference>
<protein>
    <recommendedName>
        <fullName evidence="4">DUF2178 domain-containing protein</fullName>
    </recommendedName>
</protein>
<feature type="transmembrane region" description="Helical" evidence="1">
    <location>
        <begin position="20"/>
        <end position="39"/>
    </location>
</feature>
<evidence type="ECO:0000313" key="3">
    <source>
        <dbReference type="Proteomes" id="UP000036867"/>
    </source>
</evidence>
<evidence type="ECO:0000313" key="2">
    <source>
        <dbReference type="EMBL" id="KOO51827.1"/>
    </source>
</evidence>
<keyword evidence="1" id="KW-0812">Transmembrane</keyword>
<accession>A0A0M0LLN5</accession>
<reference evidence="3" key="1">
    <citation type="submission" date="2015-08" db="EMBL/GenBank/DDBJ databases">
        <title>Fjat-10028 dsm 16317.</title>
        <authorList>
            <person name="Liu B."/>
            <person name="Wang J."/>
            <person name="Zhu Y."/>
            <person name="Liu G."/>
            <person name="Chen Q."/>
            <person name="Chen Z."/>
            <person name="Lan J."/>
            <person name="Che J."/>
            <person name="Ge C."/>
            <person name="Shi H."/>
            <person name="Pan Z."/>
            <person name="Liu X."/>
        </authorList>
    </citation>
    <scope>NUCLEOTIDE SEQUENCE [LARGE SCALE GENOMIC DNA]</scope>
    <source>
        <strain evidence="3">DSM 16317</strain>
    </source>
</reference>
<organism evidence="2 3">
    <name type="scientific">Viridibacillus arvi</name>
    <dbReference type="NCBI Taxonomy" id="263475"/>
    <lineage>
        <taxon>Bacteria</taxon>
        <taxon>Bacillati</taxon>
        <taxon>Bacillota</taxon>
        <taxon>Bacilli</taxon>
        <taxon>Bacillales</taxon>
        <taxon>Caryophanaceae</taxon>
        <taxon>Viridibacillus</taxon>
    </lineage>
</organism>
<dbReference type="AlphaFoldDB" id="A0A0M0LLN5"/>
<evidence type="ECO:0000256" key="1">
    <source>
        <dbReference type="SAM" id="Phobius"/>
    </source>
</evidence>
<dbReference type="EMBL" id="LILB01000001">
    <property type="protein sequence ID" value="KOO51827.1"/>
    <property type="molecule type" value="Genomic_DNA"/>
</dbReference>
<comment type="caution">
    <text evidence="2">The sequence shown here is derived from an EMBL/GenBank/DDBJ whole genome shotgun (WGS) entry which is preliminary data.</text>
</comment>
<sequence>MIIFDWLDSWLASDIMHFNLFVGTSTILSLIAIIIFFIIRKKIASKGENSFRIYFKITSSMYISLLILVTVYMFWVPAGTLYSRQYINMSISLSFFIGAISSIYYYRKAY</sequence>
<evidence type="ECO:0008006" key="4">
    <source>
        <dbReference type="Google" id="ProtNLM"/>
    </source>
</evidence>
<keyword evidence="1" id="KW-0472">Membrane</keyword>